<evidence type="ECO:0000313" key="5">
    <source>
        <dbReference type="Proteomes" id="UP000549882"/>
    </source>
</evidence>
<evidence type="ECO:0000256" key="1">
    <source>
        <dbReference type="ARBA" id="ARBA00022801"/>
    </source>
</evidence>
<dbReference type="InterPro" id="IPR022712">
    <property type="entry name" value="Beta_Casp"/>
</dbReference>
<proteinExistence type="predicted"/>
<dbReference type="InterPro" id="IPR011108">
    <property type="entry name" value="RMMBL"/>
</dbReference>
<dbReference type="SMART" id="SM01027">
    <property type="entry name" value="Beta-Casp"/>
    <property type="match status" value="1"/>
</dbReference>
<feature type="domain" description="Beta-Casp" evidence="3">
    <location>
        <begin position="224"/>
        <end position="344"/>
    </location>
</feature>
<dbReference type="Gene3D" id="3.40.50.10890">
    <property type="match status" value="1"/>
</dbReference>
<dbReference type="InterPro" id="IPR036866">
    <property type="entry name" value="RibonucZ/Hydroxyglut_hydro"/>
</dbReference>
<dbReference type="Gene3D" id="3.60.15.10">
    <property type="entry name" value="Ribonuclease Z/Hydroxyacylglutathione hydrolase-like"/>
    <property type="match status" value="1"/>
</dbReference>
<dbReference type="InterPro" id="IPR050698">
    <property type="entry name" value="MBL"/>
</dbReference>
<gene>
    <name evidence="4" type="ORF">GGD50_004575</name>
</gene>
<keyword evidence="1" id="KW-0378">Hydrolase</keyword>
<evidence type="ECO:0000313" key="4">
    <source>
        <dbReference type="EMBL" id="MBB5575940.1"/>
    </source>
</evidence>
<protein>
    <submittedName>
        <fullName evidence="4">Metallo-beta-lactamase family protein</fullName>
    </submittedName>
</protein>
<dbReference type="PANTHER" id="PTHR11203">
    <property type="entry name" value="CLEAVAGE AND POLYADENYLATION SPECIFICITY FACTOR FAMILY MEMBER"/>
    <property type="match status" value="1"/>
</dbReference>
<dbReference type="GO" id="GO:0004521">
    <property type="term" value="F:RNA endonuclease activity"/>
    <property type="evidence" value="ECO:0007669"/>
    <property type="project" value="TreeGrafter"/>
</dbReference>
<dbReference type="Pfam" id="PF10996">
    <property type="entry name" value="Beta-Casp"/>
    <property type="match status" value="1"/>
</dbReference>
<dbReference type="EMBL" id="JACHBI010000010">
    <property type="protein sequence ID" value="MBB5575940.1"/>
    <property type="molecule type" value="Genomic_DNA"/>
</dbReference>
<name>A0A7W8XV17_9HYPH</name>
<sequence length="497" mass="55504">MFQGSKTEKELNYRPFPFEPSSIHSVILTHAHIDHSGLLPKLVKAGFDGLIYCTAATVDLCTIMLQDSGHIQEMEVEQLNRRNRHRSHAAIEPIYTVADARAAMTQFRAVSYKEWQEGQGGLRFRFWDAGHLLGSSSVEVELTADDGPIRILFSGDVGPEHKLLEYPPDAPQNLDYVICESTYGDRERDDASQEGRRQQLRQIVSRAYHPNGALLIPSFAVERTQELLADLYALMETGKLPRSPIIIDSPLASRATAIFKRHAPSLPNGELLQKALNSQNIRFTESAEQSKAIDLIHGFHIVIAASGMCEAGRIRHRLKNWLWRDEGTVLLVGFQAEGTLGRILQDGARTVKIQGEEIVVRAAIRLLEAYSGHADATELVDWIAEREPIQSGLFLVHGEPAAIDQLKSRLSRRAPVPAIFTPKLDSEFRLTKFGAVELGPPAPLPRLSANEVGHRDWHNDYQSVILDLEDKLDQAADQKGRAVILRRIKRALQDDAV</sequence>
<dbReference type="PANTHER" id="PTHR11203:SF37">
    <property type="entry name" value="INTEGRATOR COMPLEX SUBUNIT 11"/>
    <property type="match status" value="1"/>
</dbReference>
<evidence type="ECO:0000259" key="3">
    <source>
        <dbReference type="SMART" id="SM01027"/>
    </source>
</evidence>
<accession>A0A7W8XV17</accession>
<dbReference type="GO" id="GO:0016787">
    <property type="term" value="F:hydrolase activity"/>
    <property type="evidence" value="ECO:0007669"/>
    <property type="project" value="UniProtKB-KW"/>
</dbReference>
<dbReference type="CDD" id="cd16295">
    <property type="entry name" value="TTHA0252-CPSF-like_MBL-fold"/>
    <property type="match status" value="1"/>
</dbReference>
<dbReference type="Pfam" id="PF00753">
    <property type="entry name" value="Lactamase_B"/>
    <property type="match status" value="1"/>
</dbReference>
<dbReference type="SUPFAM" id="SSF56281">
    <property type="entry name" value="Metallo-hydrolase/oxidoreductase"/>
    <property type="match status" value="1"/>
</dbReference>
<feature type="domain" description="Metallo-beta-lactamase" evidence="2">
    <location>
        <begin position="20"/>
        <end position="208"/>
    </location>
</feature>
<dbReference type="InterPro" id="IPR001279">
    <property type="entry name" value="Metallo-B-lactamas"/>
</dbReference>
<dbReference type="Proteomes" id="UP000549882">
    <property type="component" value="Unassembled WGS sequence"/>
</dbReference>
<keyword evidence="5" id="KW-1185">Reference proteome</keyword>
<dbReference type="AlphaFoldDB" id="A0A7W8XV17"/>
<dbReference type="Pfam" id="PF07521">
    <property type="entry name" value="RMMBL"/>
    <property type="match status" value="1"/>
</dbReference>
<evidence type="ECO:0000259" key="2">
    <source>
        <dbReference type="SMART" id="SM00849"/>
    </source>
</evidence>
<organism evidence="4 5">
    <name type="scientific">Rhizobium paranaense</name>
    <dbReference type="NCBI Taxonomy" id="1650438"/>
    <lineage>
        <taxon>Bacteria</taxon>
        <taxon>Pseudomonadati</taxon>
        <taxon>Pseudomonadota</taxon>
        <taxon>Alphaproteobacteria</taxon>
        <taxon>Hyphomicrobiales</taxon>
        <taxon>Rhizobiaceae</taxon>
        <taxon>Rhizobium/Agrobacterium group</taxon>
        <taxon>Rhizobium</taxon>
    </lineage>
</organism>
<dbReference type="SMART" id="SM00849">
    <property type="entry name" value="Lactamase_B"/>
    <property type="match status" value="1"/>
</dbReference>
<comment type="caution">
    <text evidence="4">The sequence shown here is derived from an EMBL/GenBank/DDBJ whole genome shotgun (WGS) entry which is preliminary data.</text>
</comment>
<reference evidence="4 5" key="1">
    <citation type="submission" date="2020-08" db="EMBL/GenBank/DDBJ databases">
        <title>Genomic Encyclopedia of Type Strains, Phase IV (KMG-V): Genome sequencing to study the core and pangenomes of soil and plant-associated prokaryotes.</title>
        <authorList>
            <person name="Whitman W."/>
        </authorList>
    </citation>
    <scope>NUCLEOTIDE SEQUENCE [LARGE SCALE GENOMIC DNA]</scope>
    <source>
        <strain evidence="4 5">SEMIA 4064</strain>
    </source>
</reference>